<dbReference type="OrthoDB" id="2275718at2759"/>
<feature type="compositionally biased region" description="Low complexity" evidence="1">
    <location>
        <begin position="860"/>
        <end position="877"/>
    </location>
</feature>
<feature type="compositionally biased region" description="Polar residues" evidence="1">
    <location>
        <begin position="735"/>
        <end position="755"/>
    </location>
</feature>
<feature type="region of interest" description="Disordered" evidence="1">
    <location>
        <begin position="316"/>
        <end position="505"/>
    </location>
</feature>
<name>A0A8E2JXA4_9PEZI</name>
<dbReference type="InterPro" id="IPR025852">
    <property type="entry name" value="SM_dom_ATX"/>
</dbReference>
<dbReference type="InterPro" id="IPR009604">
    <property type="entry name" value="LsmAD_domain"/>
</dbReference>
<feature type="compositionally biased region" description="Low complexity" evidence="1">
    <location>
        <begin position="1118"/>
        <end position="1128"/>
    </location>
</feature>
<feature type="compositionally biased region" description="Polar residues" evidence="1">
    <location>
        <begin position="1"/>
        <end position="29"/>
    </location>
</feature>
<feature type="compositionally biased region" description="Polar residues" evidence="1">
    <location>
        <begin position="60"/>
        <end position="109"/>
    </location>
</feature>
<feature type="region of interest" description="Disordered" evidence="1">
    <location>
        <begin position="679"/>
        <end position="763"/>
    </location>
</feature>
<dbReference type="Pfam" id="PF06741">
    <property type="entry name" value="LsmAD"/>
    <property type="match status" value="1"/>
</dbReference>
<dbReference type="AlphaFoldDB" id="A0A8E2JXA4"/>
<feature type="compositionally biased region" description="Basic and acidic residues" evidence="1">
    <location>
        <begin position="319"/>
        <end position="331"/>
    </location>
</feature>
<dbReference type="GO" id="GO:0010494">
    <property type="term" value="C:cytoplasmic stress granule"/>
    <property type="evidence" value="ECO:0007669"/>
    <property type="project" value="TreeGrafter"/>
</dbReference>
<feature type="compositionally biased region" description="Low complexity" evidence="1">
    <location>
        <begin position="410"/>
        <end position="421"/>
    </location>
</feature>
<evidence type="ECO:0000256" key="1">
    <source>
        <dbReference type="SAM" id="MobiDB-lite"/>
    </source>
</evidence>
<feature type="region of interest" description="Disordered" evidence="1">
    <location>
        <begin position="1021"/>
        <end position="1049"/>
    </location>
</feature>
<evidence type="ECO:0000259" key="2">
    <source>
        <dbReference type="SMART" id="SM01272"/>
    </source>
</evidence>
<proteinExistence type="predicted"/>
<gene>
    <name evidence="3" type="ORF">AOQ84DRAFT_131989</name>
</gene>
<evidence type="ECO:0000313" key="4">
    <source>
        <dbReference type="Proteomes" id="UP000250140"/>
    </source>
</evidence>
<feature type="region of interest" description="Disordered" evidence="1">
    <location>
        <begin position="590"/>
        <end position="667"/>
    </location>
</feature>
<feature type="compositionally biased region" description="Polar residues" evidence="1">
    <location>
        <begin position="619"/>
        <end position="661"/>
    </location>
</feature>
<feature type="compositionally biased region" description="Polar residues" evidence="1">
    <location>
        <begin position="878"/>
        <end position="887"/>
    </location>
</feature>
<keyword evidence="4" id="KW-1185">Reference proteome</keyword>
<dbReference type="PANTHER" id="PTHR12854:SF7">
    <property type="entry name" value="ATAXIN-2 HOMOLOG"/>
    <property type="match status" value="1"/>
</dbReference>
<feature type="region of interest" description="Disordered" evidence="1">
    <location>
        <begin position="1"/>
        <end position="109"/>
    </location>
</feature>
<sequence length="1149" mass="123571">MSTTTAPPSLNGASAANGPLNTSTPTTSAAGRAQLKMSTSGKAAEAVRKQAGSPIDGSQRKTPTQRAWVQGNPITQRSSNTNNSNGIVNASKPTPAPQNLMTSSGETQSPMKHLNDRMMFLLANLAGFLSNITLKNGEKYTGIFSGTSLDPAEMRYVFKMVKRLHTAGDQQVNGANEAVDDYVGVGDNHVMTFDIADVADLFVPNVVLDKSQVKPQNGLTSSFRTDADISGNLAIRERNLQRWEPSSDANANLSLEDSGKPGWDQFKANEQLFGVKSDYDENIYTTTIDRNNPLYQERAARADRIAREIESSSALNAHVSEERGHIVPDDKGVDEEEKYSGVRRDFPPLPTGQPNKYTPPARRAPTGQPTVPGAPVDPAIISSQIARPGSNTTKPAPAADITPTEKRATPEVAKTAEAPKAEPSPAPAPVPATAPAPAPTPTPTPAPTPASSEPPKIAPIITDVKTASLAKPAPEPAQKPSTTLKPSAGNAIPPSVARKIGRSDNATASVEHDLLDSFKQFSANEKLRVQERQRSMARESKAVKLNDLKKFSLNFKLHTPVPQDLVPILAKDEDKQQQIVEKALRTVQELKATPPKAAPVVTEQKAPRPSNLKPDANHGSPNAATDRQNIQRQRQGQSNYPSTSLRGDRTTQNQSINQGPSRSGPGLLGQRLVLTQQQHKAGTGHYAGIPHPLPIQDMRNPPPTGPSASSSGVQTPTSSVSTRFNVRAPDFKPNPNANAFTPGGNPSTGSSPRPDSATRSEPRKAALTSFFGSQKPVAEPLPFEDAFNPIKRMMKEVKEVQDENKTREYAANGGIPQAYRTFPTWDVPDANKEKSYVDMFERTPNTTQPISAPQTVLGNGPIPHQHQLPPHLQQGPQNVPQAQTPQHTPRHPPVQPHHGQGGPHHFDGHHMQFSQSTPSVHPSPRAMPPYVYNGQPQGIPVFSQQPPMQAYGMSPGVQHVALRQPGGHQFVNPPGPAMGGHMMTNQPSGGPFMGMPANPQMQMYSPAPGPVYPHYPGQMPAPPGANGFPSPRPGGAQMMSHQGSQQGHQPQQIIYMQHNGQGPHIFAQMPAGPMTPMRTPYPQGHQPHYGSPHQHHPYPQQQQQQQQPHRGTPSASFSQPMMQQHSMPPQGPPPTGPAAHGPEGGEEVK</sequence>
<dbReference type="Pfam" id="PF14438">
    <property type="entry name" value="SM-ATX"/>
    <property type="match status" value="1"/>
</dbReference>
<feature type="region of interest" description="Disordered" evidence="1">
    <location>
        <begin position="1063"/>
        <end position="1149"/>
    </location>
</feature>
<feature type="region of interest" description="Disordered" evidence="1">
    <location>
        <begin position="844"/>
        <end position="922"/>
    </location>
</feature>
<dbReference type="Proteomes" id="UP000250140">
    <property type="component" value="Unassembled WGS sequence"/>
</dbReference>
<dbReference type="PANTHER" id="PTHR12854">
    <property type="entry name" value="ATAXIN 2-RELATED"/>
    <property type="match status" value="1"/>
</dbReference>
<feature type="compositionally biased region" description="Polar residues" evidence="1">
    <location>
        <begin position="381"/>
        <end position="394"/>
    </location>
</feature>
<feature type="compositionally biased region" description="Low complexity" evidence="1">
    <location>
        <begin position="1037"/>
        <end position="1049"/>
    </location>
</feature>
<dbReference type="InterPro" id="IPR045117">
    <property type="entry name" value="ATXN2-like"/>
</dbReference>
<evidence type="ECO:0000313" key="3">
    <source>
        <dbReference type="EMBL" id="OCL12933.1"/>
    </source>
</evidence>
<feature type="domain" description="LsmAD" evidence="2">
    <location>
        <begin position="273"/>
        <end position="345"/>
    </location>
</feature>
<dbReference type="EMBL" id="KV748808">
    <property type="protein sequence ID" value="OCL12933.1"/>
    <property type="molecule type" value="Genomic_DNA"/>
</dbReference>
<dbReference type="GO" id="GO:0034063">
    <property type="term" value="P:stress granule assembly"/>
    <property type="evidence" value="ECO:0007669"/>
    <property type="project" value="TreeGrafter"/>
</dbReference>
<dbReference type="SMART" id="SM01272">
    <property type="entry name" value="LsmAD"/>
    <property type="match status" value="1"/>
</dbReference>
<feature type="compositionally biased region" description="Low complexity" evidence="1">
    <location>
        <begin position="1082"/>
        <end position="1109"/>
    </location>
</feature>
<reference evidence="3 4" key="1">
    <citation type="journal article" date="2016" name="Nat. Commun.">
        <title>Ectomycorrhizal ecology is imprinted in the genome of the dominant symbiotic fungus Cenococcum geophilum.</title>
        <authorList>
            <consortium name="DOE Joint Genome Institute"/>
            <person name="Peter M."/>
            <person name="Kohler A."/>
            <person name="Ohm R.A."/>
            <person name="Kuo A."/>
            <person name="Krutzmann J."/>
            <person name="Morin E."/>
            <person name="Arend M."/>
            <person name="Barry K.W."/>
            <person name="Binder M."/>
            <person name="Choi C."/>
            <person name="Clum A."/>
            <person name="Copeland A."/>
            <person name="Grisel N."/>
            <person name="Haridas S."/>
            <person name="Kipfer T."/>
            <person name="LaButti K."/>
            <person name="Lindquist E."/>
            <person name="Lipzen A."/>
            <person name="Maire R."/>
            <person name="Meier B."/>
            <person name="Mihaltcheva S."/>
            <person name="Molinier V."/>
            <person name="Murat C."/>
            <person name="Poggeler S."/>
            <person name="Quandt C.A."/>
            <person name="Sperisen C."/>
            <person name="Tritt A."/>
            <person name="Tisserant E."/>
            <person name="Crous P.W."/>
            <person name="Henrissat B."/>
            <person name="Nehls U."/>
            <person name="Egli S."/>
            <person name="Spatafora J.W."/>
            <person name="Grigoriev I.V."/>
            <person name="Martin F.M."/>
        </authorList>
    </citation>
    <scope>NUCLEOTIDE SEQUENCE [LARGE SCALE GENOMIC DNA]</scope>
    <source>
        <strain evidence="3 4">CBS 207.34</strain>
    </source>
</reference>
<protein>
    <recommendedName>
        <fullName evidence="2">LsmAD domain-containing protein</fullName>
    </recommendedName>
</protein>
<feature type="compositionally biased region" description="Polar residues" evidence="1">
    <location>
        <begin position="713"/>
        <end position="724"/>
    </location>
</feature>
<accession>A0A8E2JXA4</accession>
<feature type="compositionally biased region" description="Pro residues" evidence="1">
    <location>
        <begin position="422"/>
        <end position="448"/>
    </location>
</feature>
<organism evidence="3 4">
    <name type="scientific">Glonium stellatum</name>
    <dbReference type="NCBI Taxonomy" id="574774"/>
    <lineage>
        <taxon>Eukaryota</taxon>
        <taxon>Fungi</taxon>
        <taxon>Dikarya</taxon>
        <taxon>Ascomycota</taxon>
        <taxon>Pezizomycotina</taxon>
        <taxon>Dothideomycetes</taxon>
        <taxon>Pleosporomycetidae</taxon>
        <taxon>Gloniales</taxon>
        <taxon>Gloniaceae</taxon>
        <taxon>Glonium</taxon>
    </lineage>
</organism>
<feature type="compositionally biased region" description="Polar residues" evidence="1">
    <location>
        <begin position="844"/>
        <end position="857"/>
    </location>
</feature>
<dbReference type="GO" id="GO:0003729">
    <property type="term" value="F:mRNA binding"/>
    <property type="evidence" value="ECO:0007669"/>
    <property type="project" value="TreeGrafter"/>
</dbReference>